<reference evidence="3 4" key="1">
    <citation type="submission" date="2018-04" db="EMBL/GenBank/DDBJ databases">
        <title>The genome of golden apple snail Pomacea canaliculata provides insight into stress tolerance and invasive adaptation.</title>
        <authorList>
            <person name="Liu C."/>
            <person name="Liu B."/>
            <person name="Ren Y."/>
            <person name="Zhang Y."/>
            <person name="Wang H."/>
            <person name="Li S."/>
            <person name="Jiang F."/>
            <person name="Yin L."/>
            <person name="Zhang G."/>
            <person name="Qian W."/>
            <person name="Fan W."/>
        </authorList>
    </citation>
    <scope>NUCLEOTIDE SEQUENCE [LARGE SCALE GENOMIC DNA]</scope>
    <source>
        <strain evidence="3">SZHN2017</strain>
        <tissue evidence="3">Muscle</tissue>
    </source>
</reference>
<comment type="caution">
    <text evidence="3">The sequence shown here is derived from an EMBL/GenBank/DDBJ whole genome shotgun (WGS) entry which is preliminary data.</text>
</comment>
<feature type="region of interest" description="Disordered" evidence="1">
    <location>
        <begin position="192"/>
        <end position="243"/>
    </location>
</feature>
<protein>
    <recommendedName>
        <fullName evidence="5">Immunoglobulin subtype domain-containing protein</fullName>
    </recommendedName>
</protein>
<keyword evidence="4" id="KW-1185">Reference proteome</keyword>
<evidence type="ECO:0000256" key="1">
    <source>
        <dbReference type="SAM" id="MobiDB-lite"/>
    </source>
</evidence>
<evidence type="ECO:0000313" key="3">
    <source>
        <dbReference type="EMBL" id="PVD24457.1"/>
    </source>
</evidence>
<keyword evidence="2" id="KW-0732">Signal</keyword>
<feature type="compositionally biased region" description="Polar residues" evidence="1">
    <location>
        <begin position="192"/>
        <end position="213"/>
    </location>
</feature>
<dbReference type="Proteomes" id="UP000245119">
    <property type="component" value="Linkage Group LG9"/>
</dbReference>
<feature type="signal peptide" evidence="2">
    <location>
        <begin position="1"/>
        <end position="26"/>
    </location>
</feature>
<dbReference type="EMBL" id="PZQS01000009">
    <property type="protein sequence ID" value="PVD24457.1"/>
    <property type="molecule type" value="Genomic_DNA"/>
</dbReference>
<proteinExistence type="predicted"/>
<evidence type="ECO:0000313" key="4">
    <source>
        <dbReference type="Proteomes" id="UP000245119"/>
    </source>
</evidence>
<evidence type="ECO:0000256" key="2">
    <source>
        <dbReference type="SAM" id="SignalP"/>
    </source>
</evidence>
<accession>A0A2T7NTF4</accession>
<gene>
    <name evidence="3" type="ORF">C0Q70_14940</name>
</gene>
<name>A0A2T7NTF4_POMCA</name>
<sequence length="317" mass="34292">MDVAAWIRITICLSCLLRLFSPTTSAQEAQCTVGAGVTTSEDMVLQCSFKIHVTSFTVEHRRKSPQNETEQILVISCSPCKVDGGYTKVIIPMFPEDTDSGDVWRFRVLVAPETSGVYRCFGFHNSSSYNADCVVVTSHENGAAVKASTPGASTTRDSSEKPLYLLHRVRRALCRRPDSDDDGDAQHAETINLLSPSDPATSDPVTSSPSSLVHSGDDSQLAGVVPAGGNCDNGSGHDSPEAGEAVEVSEQAIYENIPRKPGETWRDGRLEDSRDVSDDRVDDRLSFVSADLRGEVGTARDSQVWSIYSEVTDSIDV</sequence>
<evidence type="ECO:0008006" key="5">
    <source>
        <dbReference type="Google" id="ProtNLM"/>
    </source>
</evidence>
<organism evidence="3 4">
    <name type="scientific">Pomacea canaliculata</name>
    <name type="common">Golden apple snail</name>
    <dbReference type="NCBI Taxonomy" id="400727"/>
    <lineage>
        <taxon>Eukaryota</taxon>
        <taxon>Metazoa</taxon>
        <taxon>Spiralia</taxon>
        <taxon>Lophotrochozoa</taxon>
        <taxon>Mollusca</taxon>
        <taxon>Gastropoda</taxon>
        <taxon>Caenogastropoda</taxon>
        <taxon>Architaenioglossa</taxon>
        <taxon>Ampullarioidea</taxon>
        <taxon>Ampullariidae</taxon>
        <taxon>Pomacea</taxon>
    </lineage>
</organism>
<dbReference type="AlphaFoldDB" id="A0A2T7NTF4"/>
<feature type="chain" id="PRO_5015757192" description="Immunoglobulin subtype domain-containing protein" evidence="2">
    <location>
        <begin position="27"/>
        <end position="317"/>
    </location>
</feature>
<feature type="region of interest" description="Disordered" evidence="1">
    <location>
        <begin position="259"/>
        <end position="280"/>
    </location>
</feature>